<evidence type="ECO:0000256" key="6">
    <source>
        <dbReference type="ARBA" id="ARBA00022989"/>
    </source>
</evidence>
<sequence length="1234" mass="134309">MSRSQSNISEHTSTENKHSTFYDDGATSKAGETHSIVASISKNILHKTSISGYDDVLELDVVQRLSLNQLSPEGVIEWSKVNDNECFMIARESAQFQQPTHGKSLFATDTIENIMKVFGLNSLDTGLTDEQVEQNRLKYGENAINVGKSESIIKIFISQYTNFVIALLIAAAIVSLALGNIVEGISILTIITINATVATYMEKSASNVLAKLASMASPVCKVLRNGEVTIIDSKDVVVGDVVFLATGDCVAADMRLTEVVELHINEALLTGESEDVKKTLLPSDPDSPFSSNLVFSSTSVTNGMGKAIVTHVGMDTQVGKIAHQLKKASQKSKMTPLQRGLNKLGGLIGIISVIILVVIVLVALIFNYSDPTKPNDNRILTILLLAVGFAVSSIPEGLPMIVTISLSLGANDMAACNANIRKLPAVETLGCCSAICSDKTGTLTQGKMTVVSLITFVTDSLSSKSPVARHFKFFPTLGFDPRGGIFPEQYLTPATTKELLEAAEGGDNLRAHEQNLGSPSYAGPDIIDSKRVRLAMLASYLNSYGSTLSHEDGKYKVVGNMSEGALVVGAAKAGFGALEDGIYAHDIYPRLSRLEIPFSSSRKMMITVHAIKGSFGDLGLSGFSGIALIKGAPDRLFSYCNQVISVDGKGKLCHMGVDDNLAKIMSDANSLLSKNAYRVLLLAICPLIAEDLENLERLESSDRQEYILGKKLIVLGLTGSVDPPRSGVKEAIVSCSQAGVRVLMITGDQKDTATAIAKQIGIIAETEDSLSRECRELHIGGDHSMPYLEDAEIDEITSKSNVFSRAQPEDKVVIVNSLKRQGYLTAMTGDGVNDAPALKQADIGVAMGINGTEVAKSSAEMVLLDDNFCTIVSAIKCGRIIYSNIQKFVSFLLGTNIGEILYLTIAVIISTLPPVEALQILFLNLMTDGCPAVALSREPADENIMKIPPRPKSQPLMTKDWWIYGNLPHTIFEAAAVVGTIVLGLYVCTGVYTIGDLHSQCKYVTFKHDNVETKYMYYCQSYELRFTSSYKGWVTNINYWDPVDKKMHTFLGAAMGRVYNLRPDSAEIHQEIKNSFIASKLVVIDGVENDEMGWYRPGKSQVVPKGKNGYYQPIGAAATDFINITARQAKRARTMSFVAGVWCEMLRAYTVRSWEYFYKVFNRNPWMHLACSISATMTFAATAVPGLSDILHCLPLSWWQYLIAIIFAALTMLLDEIIPKYLYHSKLSKQAALQ</sequence>
<dbReference type="FunFam" id="3.40.50.1000:FF:000028">
    <property type="entry name" value="Calcium-transporting P-type ATPase, putative"/>
    <property type="match status" value="1"/>
</dbReference>
<dbReference type="InterPro" id="IPR050510">
    <property type="entry name" value="Cation_transp_ATPase_P-type"/>
</dbReference>
<dbReference type="SUPFAM" id="SSF56784">
    <property type="entry name" value="HAD-like"/>
    <property type="match status" value="1"/>
</dbReference>
<dbReference type="Gene3D" id="2.70.150.10">
    <property type="entry name" value="Calcium-transporting ATPase, cytoplasmic transduction domain A"/>
    <property type="match status" value="1"/>
</dbReference>
<dbReference type="Pfam" id="PF00122">
    <property type="entry name" value="E1-E2_ATPase"/>
    <property type="match status" value="1"/>
</dbReference>
<reference evidence="16 17" key="1">
    <citation type="journal article" date="2012" name="Nucleic Acids Res.">
        <title>Sequencing of the smallest Apicomplexan genome from the human pathogen Babesia microti.</title>
        <authorList>
            <person name="Cornillot E."/>
            <person name="Hadj-Kaddour K."/>
            <person name="Dassouli A."/>
            <person name="Noel B."/>
            <person name="Ranwez V."/>
            <person name="Vacherie B."/>
            <person name="Augagneur Y."/>
            <person name="Bres V."/>
            <person name="Duclos A."/>
            <person name="Randazzo S."/>
            <person name="Carcy B."/>
            <person name="Debierre-Grockiego F."/>
            <person name="Delbecq S."/>
            <person name="Moubri-Menage K."/>
            <person name="Shams-Eldin H."/>
            <person name="Usmani-Brown S."/>
            <person name="Bringaud F."/>
            <person name="Wincker P."/>
            <person name="Vivares C.P."/>
            <person name="Schwarz R.T."/>
            <person name="Schetters T.P."/>
            <person name="Krause P.J."/>
            <person name="Gorenflot A."/>
            <person name="Berry V."/>
            <person name="Barbe V."/>
            <person name="Ben Mamoun C."/>
        </authorList>
    </citation>
    <scope>NUCLEOTIDE SEQUENCE [LARGE SCALE GENOMIC DNA]</scope>
    <source>
        <strain evidence="16 17">RI</strain>
    </source>
</reference>
<evidence type="ECO:0000256" key="2">
    <source>
        <dbReference type="ARBA" id="ARBA00022692"/>
    </source>
</evidence>
<dbReference type="GO" id="GO:1990573">
    <property type="term" value="P:potassium ion import across plasma membrane"/>
    <property type="evidence" value="ECO:0007669"/>
    <property type="project" value="TreeGrafter"/>
</dbReference>
<dbReference type="InterPro" id="IPR001757">
    <property type="entry name" value="P_typ_ATPase"/>
</dbReference>
<dbReference type="SFLD" id="SFLDF00027">
    <property type="entry name" value="p-type_atpase"/>
    <property type="match status" value="1"/>
</dbReference>
<feature type="compositionally biased region" description="Basic and acidic residues" evidence="13">
    <location>
        <begin position="12"/>
        <end position="21"/>
    </location>
</feature>
<dbReference type="GO" id="GO:0005524">
    <property type="term" value="F:ATP binding"/>
    <property type="evidence" value="ECO:0007669"/>
    <property type="project" value="UniProtKB-KW"/>
</dbReference>
<dbReference type="PRINTS" id="PR00121">
    <property type="entry name" value="NAKATPASE"/>
</dbReference>
<feature type="compositionally biased region" description="Polar residues" evidence="13">
    <location>
        <begin position="1"/>
        <end position="11"/>
    </location>
</feature>
<keyword evidence="9" id="KW-0813">Transport</keyword>
<dbReference type="KEGG" id="bmic:BMR1_03g01005"/>
<keyword evidence="17" id="KW-1185">Reference proteome</keyword>
<reference evidence="16 17" key="3">
    <citation type="journal article" date="2016" name="Sci. Rep.">
        <title>Genome-wide diversity and gene expression profiling of Babesia microti isolates identify polymorphic genes that mediate host-pathogen interactions.</title>
        <authorList>
            <person name="Silva J.C."/>
            <person name="Cornillot E."/>
            <person name="McCracken C."/>
            <person name="Usmani-Brown S."/>
            <person name="Dwivedi A."/>
            <person name="Ifeonu O.O."/>
            <person name="Crabtree J."/>
            <person name="Gotia H.T."/>
            <person name="Virji A.Z."/>
            <person name="Reynes C."/>
            <person name="Colinge J."/>
            <person name="Kumar V."/>
            <person name="Lawres L."/>
            <person name="Pazzi J.E."/>
            <person name="Pablo J.V."/>
            <person name="Hung C."/>
            <person name="Brancato J."/>
            <person name="Kumari P."/>
            <person name="Orvis J."/>
            <person name="Tretina K."/>
            <person name="Chibucos M."/>
            <person name="Ott S."/>
            <person name="Sadzewicz L."/>
            <person name="Sengamalay N."/>
            <person name="Shetty A.C."/>
            <person name="Su Q."/>
            <person name="Tallon L."/>
            <person name="Fraser C.M."/>
            <person name="Frutos R."/>
            <person name="Molina D.M."/>
            <person name="Krause P.J."/>
            <person name="Ben Mamoun C."/>
        </authorList>
    </citation>
    <scope>NUCLEOTIDE SEQUENCE [LARGE SCALE GENOMIC DNA]</scope>
    <source>
        <strain evidence="16 17">RI</strain>
    </source>
</reference>
<dbReference type="Gene3D" id="3.40.50.1000">
    <property type="entry name" value="HAD superfamily/HAD-like"/>
    <property type="match status" value="1"/>
</dbReference>
<dbReference type="GO" id="GO:0006883">
    <property type="term" value="P:intracellular sodium ion homeostasis"/>
    <property type="evidence" value="ECO:0007669"/>
    <property type="project" value="TreeGrafter"/>
</dbReference>
<evidence type="ECO:0000313" key="16">
    <source>
        <dbReference type="EMBL" id="SJK86303.1"/>
    </source>
</evidence>
<feature type="domain" description="Cation-transporting P-type ATPase N-terminal" evidence="15">
    <location>
        <begin position="105"/>
        <end position="180"/>
    </location>
</feature>
<evidence type="ECO:0000256" key="7">
    <source>
        <dbReference type="ARBA" id="ARBA00023053"/>
    </source>
</evidence>
<keyword evidence="4" id="KW-0067">ATP-binding</keyword>
<evidence type="ECO:0000256" key="13">
    <source>
        <dbReference type="SAM" id="MobiDB-lite"/>
    </source>
</evidence>
<dbReference type="InterPro" id="IPR023299">
    <property type="entry name" value="ATPase_P-typ_cyto_dom_N"/>
</dbReference>
<evidence type="ECO:0000259" key="15">
    <source>
        <dbReference type="SMART" id="SM00831"/>
    </source>
</evidence>
<dbReference type="GeneID" id="24424835"/>
<keyword evidence="16" id="KW-0378">Hydrolase</keyword>
<dbReference type="InterPro" id="IPR004014">
    <property type="entry name" value="ATPase_P-typ_cation-transptr_N"/>
</dbReference>
<dbReference type="PRINTS" id="PR00119">
    <property type="entry name" value="CATATPASE"/>
</dbReference>
<dbReference type="Pfam" id="PF00690">
    <property type="entry name" value="Cation_ATPase_N"/>
    <property type="match status" value="1"/>
</dbReference>
<keyword evidence="9" id="KW-0406">Ion transport</keyword>
<evidence type="ECO:0000256" key="10">
    <source>
        <dbReference type="ARBA" id="ARBA00035029"/>
    </source>
</evidence>
<dbReference type="GO" id="GO:1902600">
    <property type="term" value="P:proton transmembrane transport"/>
    <property type="evidence" value="ECO:0007669"/>
    <property type="project" value="TreeGrafter"/>
</dbReference>
<evidence type="ECO:0000256" key="8">
    <source>
        <dbReference type="ARBA" id="ARBA00023136"/>
    </source>
</evidence>
<dbReference type="InterPro" id="IPR059000">
    <property type="entry name" value="ATPase_P-type_domA"/>
</dbReference>
<dbReference type="SUPFAM" id="SSF81653">
    <property type="entry name" value="Calcium ATPase, transduction domain A"/>
    <property type="match status" value="1"/>
</dbReference>
<dbReference type="VEuPathDB" id="PiroplasmaDB:BMR1_03g01005"/>
<dbReference type="OrthoDB" id="116380at2759"/>
<feature type="transmembrane region" description="Helical" evidence="14">
    <location>
        <begin position="344"/>
        <end position="366"/>
    </location>
</feature>
<dbReference type="Gene3D" id="1.20.1110.10">
    <property type="entry name" value="Calcium-transporting ATPase, transmembrane domain"/>
    <property type="match status" value="2"/>
</dbReference>
<dbReference type="InterPro" id="IPR006068">
    <property type="entry name" value="ATPase_P-typ_cation-transptr_C"/>
</dbReference>
<dbReference type="InterPro" id="IPR036412">
    <property type="entry name" value="HAD-like_sf"/>
</dbReference>
<feature type="transmembrane region" description="Helical" evidence="14">
    <location>
        <begin position="971"/>
        <end position="994"/>
    </location>
</feature>
<evidence type="ECO:0000256" key="14">
    <source>
        <dbReference type="SAM" id="Phobius"/>
    </source>
</evidence>
<keyword evidence="9" id="KW-0739">Sodium transport</keyword>
<comment type="subcellular location">
    <subcellularLocation>
        <location evidence="1">Membrane</location>
        <topology evidence="1">Multi-pass membrane protein</topology>
    </subcellularLocation>
</comment>
<dbReference type="Proteomes" id="UP000002899">
    <property type="component" value="Chromosome III"/>
</dbReference>
<dbReference type="GO" id="GO:0005886">
    <property type="term" value="C:plasma membrane"/>
    <property type="evidence" value="ECO:0007669"/>
    <property type="project" value="TreeGrafter"/>
</dbReference>
<feature type="transmembrane region" description="Helical" evidence="14">
    <location>
        <begin position="160"/>
        <end position="178"/>
    </location>
</feature>
<evidence type="ECO:0000256" key="1">
    <source>
        <dbReference type="ARBA" id="ARBA00004141"/>
    </source>
</evidence>
<feature type="transmembrane region" description="Helical" evidence="14">
    <location>
        <begin position="1198"/>
        <end position="1218"/>
    </location>
</feature>
<protein>
    <recommendedName>
        <fullName evidence="12">P-type sodium-transporting ATPase4</fullName>
        <ecNumber evidence="10">7.2.2.3</ecNumber>
    </recommendedName>
</protein>
<dbReference type="Gene3D" id="3.40.1110.10">
    <property type="entry name" value="Calcium-transporting ATPase, cytoplasmic domain N"/>
    <property type="match status" value="1"/>
</dbReference>
<dbReference type="Pfam" id="PF13246">
    <property type="entry name" value="Cation_ATPase"/>
    <property type="match status" value="1"/>
</dbReference>
<evidence type="ECO:0000256" key="5">
    <source>
        <dbReference type="ARBA" id="ARBA00022967"/>
    </source>
</evidence>
<dbReference type="PANTHER" id="PTHR43294:SF20">
    <property type="entry name" value="P-TYPE ATPASE"/>
    <property type="match status" value="1"/>
</dbReference>
<name>A0A1R4ABA7_BABMR</name>
<dbReference type="PANTHER" id="PTHR43294">
    <property type="entry name" value="SODIUM/POTASSIUM-TRANSPORTING ATPASE SUBUNIT ALPHA"/>
    <property type="match status" value="1"/>
</dbReference>
<organism evidence="16 17">
    <name type="scientific">Babesia microti (strain RI)</name>
    <dbReference type="NCBI Taxonomy" id="1133968"/>
    <lineage>
        <taxon>Eukaryota</taxon>
        <taxon>Sar</taxon>
        <taxon>Alveolata</taxon>
        <taxon>Apicomplexa</taxon>
        <taxon>Aconoidasida</taxon>
        <taxon>Piroplasmida</taxon>
        <taxon>Babesiidae</taxon>
        <taxon>Babesia</taxon>
    </lineage>
</organism>
<feature type="transmembrane region" description="Helical" evidence="14">
    <location>
        <begin position="1166"/>
        <end position="1186"/>
    </location>
</feature>
<dbReference type="Pfam" id="PF00689">
    <property type="entry name" value="Cation_ATPase_C"/>
    <property type="match status" value="1"/>
</dbReference>
<dbReference type="InterPro" id="IPR023298">
    <property type="entry name" value="ATPase_P-typ_TM_dom_sf"/>
</dbReference>
<dbReference type="InterPro" id="IPR044492">
    <property type="entry name" value="P_typ_ATPase_HD_dom"/>
</dbReference>
<gene>
    <name evidence="16" type="ORF">BMR1_03g01005</name>
</gene>
<dbReference type="SFLD" id="SFLDG00002">
    <property type="entry name" value="C1.7:_P-type_atpase_like"/>
    <property type="match status" value="1"/>
</dbReference>
<dbReference type="InterPro" id="IPR023214">
    <property type="entry name" value="HAD_sf"/>
</dbReference>
<dbReference type="InterPro" id="IPR018303">
    <property type="entry name" value="ATPase_P-typ_P_site"/>
</dbReference>
<evidence type="ECO:0000256" key="4">
    <source>
        <dbReference type="ARBA" id="ARBA00022840"/>
    </source>
</evidence>
<keyword evidence="2 14" id="KW-0812">Transmembrane</keyword>
<dbReference type="GO" id="GO:0016887">
    <property type="term" value="F:ATP hydrolysis activity"/>
    <property type="evidence" value="ECO:0007669"/>
    <property type="project" value="InterPro"/>
</dbReference>
<dbReference type="PROSITE" id="PS00154">
    <property type="entry name" value="ATPASE_E1_E2"/>
    <property type="match status" value="1"/>
</dbReference>
<keyword evidence="5" id="KW-1278">Translocase</keyword>
<dbReference type="GO" id="GO:0036376">
    <property type="term" value="P:sodium ion export across plasma membrane"/>
    <property type="evidence" value="ECO:0007669"/>
    <property type="project" value="TreeGrafter"/>
</dbReference>
<dbReference type="RefSeq" id="XP_021338477.1">
    <property type="nucleotide sequence ID" value="XM_021481892.1"/>
</dbReference>
<feature type="transmembrane region" description="Helical" evidence="14">
    <location>
        <begin position="378"/>
        <end position="398"/>
    </location>
</feature>
<dbReference type="FunFam" id="3.40.50.1000:FF:000001">
    <property type="entry name" value="Phospholipid-transporting ATPase IC"/>
    <property type="match status" value="1"/>
</dbReference>
<comment type="catalytic activity">
    <reaction evidence="11">
        <text>Na(+)(in) + ATP + H2O = Na(+)(out) + ADP + phosphate + H(+)</text>
        <dbReference type="Rhea" id="RHEA:14633"/>
        <dbReference type="ChEBI" id="CHEBI:15377"/>
        <dbReference type="ChEBI" id="CHEBI:15378"/>
        <dbReference type="ChEBI" id="CHEBI:29101"/>
        <dbReference type="ChEBI" id="CHEBI:30616"/>
        <dbReference type="ChEBI" id="CHEBI:43474"/>
        <dbReference type="ChEBI" id="CHEBI:456216"/>
        <dbReference type="EC" id="7.2.2.3"/>
    </reaction>
    <physiologicalReaction direction="left-to-right" evidence="11">
        <dbReference type="Rhea" id="RHEA:14634"/>
    </physiologicalReaction>
</comment>
<evidence type="ECO:0000313" key="17">
    <source>
        <dbReference type="Proteomes" id="UP000002899"/>
    </source>
</evidence>
<proteinExistence type="predicted"/>
<evidence type="ECO:0000256" key="9">
    <source>
        <dbReference type="ARBA" id="ARBA00023201"/>
    </source>
</evidence>
<keyword evidence="6 14" id="KW-1133">Transmembrane helix</keyword>
<keyword evidence="8 14" id="KW-0472">Membrane</keyword>
<evidence type="ECO:0000256" key="11">
    <source>
        <dbReference type="ARBA" id="ARBA00049499"/>
    </source>
</evidence>
<dbReference type="SUPFAM" id="SSF81665">
    <property type="entry name" value="Calcium ATPase, transmembrane domain M"/>
    <property type="match status" value="1"/>
</dbReference>
<dbReference type="SMART" id="SM00831">
    <property type="entry name" value="Cation_ATPase_N"/>
    <property type="match status" value="1"/>
</dbReference>
<dbReference type="EC" id="7.2.2.3" evidence="10"/>
<keyword evidence="3" id="KW-0547">Nucleotide-binding</keyword>
<dbReference type="InterPro" id="IPR008250">
    <property type="entry name" value="ATPase_P-typ_transduc_dom_A_sf"/>
</dbReference>
<evidence type="ECO:0000256" key="3">
    <source>
        <dbReference type="ARBA" id="ARBA00022741"/>
    </source>
</evidence>
<accession>A0A1R4ABA7</accession>
<dbReference type="EMBL" id="LN871598">
    <property type="protein sequence ID" value="SJK86303.1"/>
    <property type="molecule type" value="Genomic_DNA"/>
</dbReference>
<dbReference type="GO" id="GO:0030007">
    <property type="term" value="P:intracellular potassium ion homeostasis"/>
    <property type="evidence" value="ECO:0007669"/>
    <property type="project" value="TreeGrafter"/>
</dbReference>
<dbReference type="GO" id="GO:0005391">
    <property type="term" value="F:P-type sodium:potassium-exchanging transporter activity"/>
    <property type="evidence" value="ECO:0007669"/>
    <property type="project" value="TreeGrafter"/>
</dbReference>
<dbReference type="AlphaFoldDB" id="A0A1R4ABA7"/>
<dbReference type="SFLD" id="SFLDS00003">
    <property type="entry name" value="Haloacid_Dehalogenase"/>
    <property type="match status" value="1"/>
</dbReference>
<keyword evidence="7" id="KW-0915">Sodium</keyword>
<dbReference type="SUPFAM" id="SSF81660">
    <property type="entry name" value="Metal cation-transporting ATPase, ATP-binding domain N"/>
    <property type="match status" value="1"/>
</dbReference>
<feature type="region of interest" description="Disordered" evidence="13">
    <location>
        <begin position="1"/>
        <end position="25"/>
    </location>
</feature>
<evidence type="ECO:0000256" key="12">
    <source>
        <dbReference type="ARBA" id="ARBA00067200"/>
    </source>
</evidence>
<reference evidence="16 17" key="2">
    <citation type="journal article" date="2013" name="PLoS ONE">
        <title>Whole genome mapping and re-organization of the nuclear and mitochondrial genomes of Babesia microti isolates.</title>
        <authorList>
            <person name="Cornillot E."/>
            <person name="Dassouli A."/>
            <person name="Garg A."/>
            <person name="Pachikara N."/>
            <person name="Randazzo S."/>
            <person name="Depoix D."/>
            <person name="Carcy B."/>
            <person name="Delbecq S."/>
            <person name="Frutos R."/>
            <person name="Silva J.C."/>
            <person name="Sutton R."/>
            <person name="Krause P.J."/>
            <person name="Mamoun C.B."/>
        </authorList>
    </citation>
    <scope>NUCLEOTIDE SEQUENCE [LARGE SCALE GENOMIC DNA]</scope>
    <source>
        <strain evidence="16 17">RI</strain>
    </source>
</reference>
<dbReference type="NCBIfam" id="TIGR01494">
    <property type="entry name" value="ATPase_P-type"/>
    <property type="match status" value="2"/>
</dbReference>